<protein>
    <submittedName>
        <fullName evidence="2">GlyGly-CTERM sorting domain-containing protein</fullName>
    </submittedName>
</protein>
<gene>
    <name evidence="2" type="ORF">L2737_14370</name>
</gene>
<sequence>MLTVTSDGIENGCTDSDATNYDANANTDDGSCAFPVEQVAEEKKSSSGGSLGWLALGGLGLLAIRRRKTH</sequence>
<reference evidence="2 3" key="1">
    <citation type="submission" date="2022-01" db="EMBL/GenBank/DDBJ databases">
        <title>Whole genome-based taxonomy of the Shewanellaceae.</title>
        <authorList>
            <person name="Martin-Rodriguez A.J."/>
        </authorList>
    </citation>
    <scope>NUCLEOTIDE SEQUENCE [LARGE SCALE GENOMIC DNA]</scope>
    <source>
        <strain evidence="2 3">DSM 24955</strain>
    </source>
</reference>
<proteinExistence type="predicted"/>
<dbReference type="InterPro" id="IPR020008">
    <property type="entry name" value="GlyGly_CTERM"/>
</dbReference>
<dbReference type="NCBIfam" id="TIGR03501">
    <property type="entry name" value="GlyGly_CTERM"/>
    <property type="match status" value="1"/>
</dbReference>
<dbReference type="NCBIfam" id="TIGR03901">
    <property type="entry name" value="MYXO-CTERM"/>
    <property type="match status" value="1"/>
</dbReference>
<organism evidence="2 3">
    <name type="scientific">Shewanella electrodiphila</name>
    <dbReference type="NCBI Taxonomy" id="934143"/>
    <lineage>
        <taxon>Bacteria</taxon>
        <taxon>Pseudomonadati</taxon>
        <taxon>Pseudomonadota</taxon>
        <taxon>Gammaproteobacteria</taxon>
        <taxon>Alteromonadales</taxon>
        <taxon>Shewanellaceae</taxon>
        <taxon>Shewanella</taxon>
    </lineage>
</organism>
<accession>A0ABT0KRL4</accession>
<evidence type="ECO:0000313" key="2">
    <source>
        <dbReference type="EMBL" id="MCL1046497.1"/>
    </source>
</evidence>
<evidence type="ECO:0000256" key="1">
    <source>
        <dbReference type="SAM" id="MobiDB-lite"/>
    </source>
</evidence>
<dbReference type="EMBL" id="JAKIKU010000007">
    <property type="protein sequence ID" value="MCL1046497.1"/>
    <property type="molecule type" value="Genomic_DNA"/>
</dbReference>
<dbReference type="Proteomes" id="UP001202134">
    <property type="component" value="Unassembled WGS sequence"/>
</dbReference>
<keyword evidence="3" id="KW-1185">Reference proteome</keyword>
<dbReference type="InterPro" id="IPR024038">
    <property type="entry name" value="MYXO-CTERM"/>
</dbReference>
<feature type="region of interest" description="Disordered" evidence="1">
    <location>
        <begin position="1"/>
        <end position="21"/>
    </location>
</feature>
<evidence type="ECO:0000313" key="3">
    <source>
        <dbReference type="Proteomes" id="UP001202134"/>
    </source>
</evidence>
<name>A0ABT0KRL4_9GAMM</name>
<comment type="caution">
    <text evidence="2">The sequence shown here is derived from an EMBL/GenBank/DDBJ whole genome shotgun (WGS) entry which is preliminary data.</text>
</comment>